<dbReference type="Pfam" id="PF08020">
    <property type="entry name" value="DUF1706"/>
    <property type="match status" value="1"/>
</dbReference>
<sequence length="168" mass="19015">MGVPSSKVELLEAIESSFCKLQKEFDRVPVEAARNQVLPGHNKGTIMSPADLLAYLVGWGNQVMAWHQRREAGLSDEFPAAGIKWNELGLLAERYYAEHDTDSWASLRSQLVSSKECIIDLVKSHSDRELYGTSWYGKWTKGRMISLNTSSPYANARGRLRAWLRDKN</sequence>
<reference evidence="1 2" key="1">
    <citation type="submission" date="2021-02" db="EMBL/GenBank/DDBJ databases">
        <title>Draft genome and description of Leucobacter sp nov strain Marseille-Q4368.</title>
        <authorList>
            <person name="Boxberger M."/>
            <person name="La Scola B."/>
        </authorList>
    </citation>
    <scope>NUCLEOTIDE SEQUENCE [LARGE SCALE GENOMIC DNA]</scope>
    <source>
        <strain evidence="1 2">Marseille-Q4368</strain>
    </source>
</reference>
<organism evidence="1 2">
    <name type="scientific">Leucobacter manosquensis</name>
    <dbReference type="NCBI Taxonomy" id="2810611"/>
    <lineage>
        <taxon>Bacteria</taxon>
        <taxon>Bacillati</taxon>
        <taxon>Actinomycetota</taxon>
        <taxon>Actinomycetes</taxon>
        <taxon>Micrococcales</taxon>
        <taxon>Microbacteriaceae</taxon>
        <taxon>Leucobacter</taxon>
    </lineage>
</organism>
<keyword evidence="2" id="KW-1185">Reference proteome</keyword>
<comment type="caution">
    <text evidence="1">The sequence shown here is derived from an EMBL/GenBank/DDBJ whole genome shotgun (WGS) entry which is preliminary data.</text>
</comment>
<evidence type="ECO:0000313" key="2">
    <source>
        <dbReference type="Proteomes" id="UP000811492"/>
    </source>
</evidence>
<dbReference type="EMBL" id="JAFEVO010000001">
    <property type="protein sequence ID" value="MBS3182387.1"/>
    <property type="molecule type" value="Genomic_DNA"/>
</dbReference>
<proteinExistence type="predicted"/>
<dbReference type="Proteomes" id="UP000811492">
    <property type="component" value="Unassembled WGS sequence"/>
</dbReference>
<evidence type="ECO:0000313" key="1">
    <source>
        <dbReference type="EMBL" id="MBS3182387.1"/>
    </source>
</evidence>
<name>A0ABS5M5F1_9MICO</name>
<protein>
    <submittedName>
        <fullName evidence="1">ClbS/DfsB family four-helix bundle protein</fullName>
    </submittedName>
</protein>
<gene>
    <name evidence="1" type="ORF">JSQ98_09310</name>
</gene>
<accession>A0ABS5M5F1</accession>
<dbReference type="InterPro" id="IPR012550">
    <property type="entry name" value="DUF1706"/>
</dbReference>
<dbReference type="PANTHER" id="PTHR40658">
    <property type="match status" value="1"/>
</dbReference>
<dbReference type="Gene3D" id="1.20.120.450">
    <property type="entry name" value="dinb family like domain"/>
    <property type="match status" value="1"/>
</dbReference>
<dbReference type="PANTHER" id="PTHR40658:SF3">
    <property type="entry name" value="CLBS_DFSB FAMILY FOUR-HELIX BUNDLE PROTEIN"/>
    <property type="match status" value="1"/>
</dbReference>
<dbReference type="InterPro" id="IPR034660">
    <property type="entry name" value="DinB/YfiT-like"/>
</dbReference>